<feature type="compositionally biased region" description="Basic and acidic residues" evidence="1">
    <location>
        <begin position="28"/>
        <end position="44"/>
    </location>
</feature>
<evidence type="ECO:0000313" key="5">
    <source>
        <dbReference type="Proteomes" id="UP000199215"/>
    </source>
</evidence>
<dbReference type="Pfam" id="PF20766">
    <property type="entry name" value="DUF447_C"/>
    <property type="match status" value="1"/>
</dbReference>
<dbReference type="Proteomes" id="UP000199215">
    <property type="component" value="Unassembled WGS sequence"/>
</dbReference>
<dbReference type="Pfam" id="PF04289">
    <property type="entry name" value="DUF447_N"/>
    <property type="match status" value="1"/>
</dbReference>
<dbReference type="InterPro" id="IPR007386">
    <property type="entry name" value="DUF447_N"/>
</dbReference>
<dbReference type="RefSeq" id="WP_092816349.1">
    <property type="nucleotide sequence ID" value="NZ_FNWU01000002.1"/>
</dbReference>
<dbReference type="InterPro" id="IPR049288">
    <property type="entry name" value="DUF447_C"/>
</dbReference>
<sequence>MTRPDDGRDRDAVDGTLTDDDNDDDDARSEPRLVDPDRFGDQHTRVVPRATGPTWPVDLRGVTETIVATRGPNGRWNMAALGVHAPDPDEWDGGTEDGATAESVAEAAADAAADDSTPSVTTEPMATARTYGRTRTRRNVERTGRGVIQFTSDPLAFVDAALTIDERSDPILANTDAYVEVEFTRIDRTTDAGTEIHTWALAPVAGRTLDERVPRTNRGYGAVIDATVAASRLDVEGFGEDELLDRLRYFADTVDRCGGPRERAAFERIDDVTGWRNRR</sequence>
<dbReference type="STRING" id="1267564.SAMN05192561_102327"/>
<evidence type="ECO:0008006" key="6">
    <source>
        <dbReference type="Google" id="ProtNLM"/>
    </source>
</evidence>
<feature type="compositionally biased region" description="Acidic residues" evidence="1">
    <location>
        <begin position="17"/>
        <end position="27"/>
    </location>
</feature>
<gene>
    <name evidence="4" type="ORF">SAMN05192561_102327</name>
</gene>
<dbReference type="Gene3D" id="1.20.58.290">
    <property type="entry name" value="Hypothetical membrane protein ta0354_69_121"/>
    <property type="match status" value="1"/>
</dbReference>
<feature type="compositionally biased region" description="Basic and acidic residues" evidence="1">
    <location>
        <begin position="1"/>
        <end position="13"/>
    </location>
</feature>
<evidence type="ECO:0000259" key="2">
    <source>
        <dbReference type="Pfam" id="PF04289"/>
    </source>
</evidence>
<dbReference type="EMBL" id="FNWU01000002">
    <property type="protein sequence ID" value="SEH47795.1"/>
    <property type="molecule type" value="Genomic_DNA"/>
</dbReference>
<proteinExistence type="predicted"/>
<dbReference type="InterPro" id="IPR012349">
    <property type="entry name" value="Split_barrel_FMN-bd"/>
</dbReference>
<evidence type="ECO:0000259" key="3">
    <source>
        <dbReference type="Pfam" id="PF20766"/>
    </source>
</evidence>
<dbReference type="OrthoDB" id="146030at2157"/>
<dbReference type="AlphaFoldDB" id="A0A1H6ILF5"/>
<protein>
    <recommendedName>
        <fullName evidence="6">DUF447 family protein</fullName>
    </recommendedName>
</protein>
<organism evidence="4 5">
    <name type="scientific">Halopenitus malekzadehii</name>
    <dbReference type="NCBI Taxonomy" id="1267564"/>
    <lineage>
        <taxon>Archaea</taxon>
        <taxon>Methanobacteriati</taxon>
        <taxon>Methanobacteriota</taxon>
        <taxon>Stenosarchaea group</taxon>
        <taxon>Halobacteria</taxon>
        <taxon>Halobacteriales</taxon>
        <taxon>Haloferacaceae</taxon>
        <taxon>Halopenitus</taxon>
    </lineage>
</organism>
<dbReference type="SUPFAM" id="SSF50475">
    <property type="entry name" value="FMN-binding split barrel"/>
    <property type="match status" value="1"/>
</dbReference>
<name>A0A1H6ILF5_9EURY</name>
<feature type="domain" description="DUF447" evidence="2">
    <location>
        <begin position="126"/>
        <end position="204"/>
    </location>
</feature>
<keyword evidence="5" id="KW-1185">Reference proteome</keyword>
<dbReference type="Gene3D" id="2.30.110.10">
    <property type="entry name" value="Electron Transport, Fmn-binding Protein, Chain A"/>
    <property type="match status" value="1"/>
</dbReference>
<reference evidence="4 5" key="1">
    <citation type="submission" date="2016-10" db="EMBL/GenBank/DDBJ databases">
        <authorList>
            <person name="de Groot N.N."/>
        </authorList>
    </citation>
    <scope>NUCLEOTIDE SEQUENCE [LARGE SCALE GENOMIC DNA]</scope>
    <source>
        <strain evidence="4 5">IBRC-M10418</strain>
    </source>
</reference>
<feature type="domain" description="DUF447" evidence="3">
    <location>
        <begin position="217"/>
        <end position="269"/>
    </location>
</feature>
<evidence type="ECO:0000313" key="4">
    <source>
        <dbReference type="EMBL" id="SEH47795.1"/>
    </source>
</evidence>
<accession>A0A1H6ILF5</accession>
<feature type="region of interest" description="Disordered" evidence="1">
    <location>
        <begin position="1"/>
        <end position="55"/>
    </location>
</feature>
<evidence type="ECO:0000256" key="1">
    <source>
        <dbReference type="SAM" id="MobiDB-lite"/>
    </source>
</evidence>